<dbReference type="EMBL" id="LQNT01000011">
    <property type="protein sequence ID" value="KZE37545.1"/>
    <property type="molecule type" value="Genomic_DNA"/>
</dbReference>
<evidence type="ECO:0000313" key="3">
    <source>
        <dbReference type="EMBL" id="KZE37545.1"/>
    </source>
</evidence>
<dbReference type="OrthoDB" id="9812136at2"/>
<feature type="compositionally biased region" description="Basic and acidic residues" evidence="1">
    <location>
        <begin position="84"/>
        <end position="112"/>
    </location>
</feature>
<proteinExistence type="predicted"/>
<dbReference type="InterPro" id="IPR007211">
    <property type="entry name" value="DUF378"/>
</dbReference>
<name>A0A165GSZ4_9BACL</name>
<dbReference type="PANTHER" id="PTHR37304">
    <property type="entry name" value="MEMBRANE PROTEIN-RELATED"/>
    <property type="match status" value="1"/>
</dbReference>
<dbReference type="AlphaFoldDB" id="A0A165GSZ4"/>
<feature type="transmembrane region" description="Helical" evidence="2">
    <location>
        <begin position="7"/>
        <end position="27"/>
    </location>
</feature>
<keyword evidence="2" id="KW-0472">Membrane</keyword>
<evidence type="ECO:0000313" key="4">
    <source>
        <dbReference type="Proteomes" id="UP000076490"/>
    </source>
</evidence>
<feature type="transmembrane region" description="Helical" evidence="2">
    <location>
        <begin position="39"/>
        <end position="61"/>
    </location>
</feature>
<dbReference type="PANTHER" id="PTHR37304:SF1">
    <property type="entry name" value="MEMBRANE PROTEIN"/>
    <property type="match status" value="1"/>
</dbReference>
<keyword evidence="2" id="KW-1133">Transmembrane helix</keyword>
<dbReference type="Proteomes" id="UP000076490">
    <property type="component" value="Unassembled WGS sequence"/>
</dbReference>
<organism evidence="3 4">
    <name type="scientific">Bhargavaea cecembensis</name>
    <dbReference type="NCBI Taxonomy" id="394098"/>
    <lineage>
        <taxon>Bacteria</taxon>
        <taxon>Bacillati</taxon>
        <taxon>Bacillota</taxon>
        <taxon>Bacilli</taxon>
        <taxon>Bacillales</taxon>
        <taxon>Caryophanaceae</taxon>
        <taxon>Bhargavaea</taxon>
    </lineage>
</organism>
<comment type="caution">
    <text evidence="3">The sequence shown here is derived from an EMBL/GenBank/DDBJ whole genome shotgun (WGS) entry which is preliminary data.</text>
</comment>
<accession>A0A165GSZ4</accession>
<dbReference type="RefSeq" id="WP_063182892.1">
    <property type="nucleotide sequence ID" value="NZ_LQNT01000011.1"/>
</dbReference>
<evidence type="ECO:0000256" key="2">
    <source>
        <dbReference type="SAM" id="Phobius"/>
    </source>
</evidence>
<reference evidence="3 4" key="1">
    <citation type="submission" date="2016-01" db="EMBL/GenBank/DDBJ databases">
        <title>Whole genome sequencing of Bhargavaea cecembensis T14.</title>
        <authorList>
            <person name="Hong K.W."/>
        </authorList>
    </citation>
    <scope>NUCLEOTIDE SEQUENCE [LARGE SCALE GENOMIC DNA]</scope>
    <source>
        <strain evidence="3 4">T14</strain>
    </source>
</reference>
<keyword evidence="2" id="KW-0812">Transmembrane</keyword>
<dbReference type="Pfam" id="PF04070">
    <property type="entry name" value="DUF378"/>
    <property type="match status" value="1"/>
</dbReference>
<evidence type="ECO:0000256" key="1">
    <source>
        <dbReference type="SAM" id="MobiDB-lite"/>
    </source>
</evidence>
<protein>
    <submittedName>
        <fullName evidence="3">DUF378 domain-containing protein</fullName>
    </submittedName>
</protein>
<gene>
    <name evidence="3" type="ORF">AV656_13390</name>
</gene>
<sequence>MSVLSRIALALLIIGGLNWGLIGFFQFDLVASLFGGQDAFLSRVVYGLVGISALVCIGLLFKPSEEIDTVVTSDRPSRISNQDLRTEFGEEPDFSKERDNELKKDNRNNDGL</sequence>
<feature type="region of interest" description="Disordered" evidence="1">
    <location>
        <begin position="81"/>
        <end position="112"/>
    </location>
</feature>